<feature type="signal peptide" evidence="9">
    <location>
        <begin position="1"/>
        <end position="22"/>
    </location>
</feature>
<evidence type="ECO:0000259" key="10">
    <source>
        <dbReference type="Pfam" id="PF12862"/>
    </source>
</evidence>
<proteinExistence type="inferred from homology"/>
<evidence type="ECO:0000256" key="8">
    <source>
        <dbReference type="ARBA" id="ARBA00045696"/>
    </source>
</evidence>
<evidence type="ECO:0000256" key="6">
    <source>
        <dbReference type="ARBA" id="ARBA00023306"/>
    </source>
</evidence>
<dbReference type="Pfam" id="PF12862">
    <property type="entry name" value="ANAPC5"/>
    <property type="match status" value="1"/>
</dbReference>
<comment type="caution">
    <text evidence="11">The sequence shown here is derived from an EMBL/GenBank/DDBJ whole genome shotgun (WGS) entry which is preliminary data.</text>
</comment>
<dbReference type="InterPro" id="IPR037679">
    <property type="entry name" value="Apc5"/>
</dbReference>
<dbReference type="GO" id="GO:0031145">
    <property type="term" value="P:anaphase-promoting complex-dependent catabolic process"/>
    <property type="evidence" value="ECO:0007669"/>
    <property type="project" value="TreeGrafter"/>
</dbReference>
<feature type="chain" id="PRO_5042533607" description="Anaphase-promoting complex subunit 5" evidence="9">
    <location>
        <begin position="23"/>
        <end position="783"/>
    </location>
</feature>
<evidence type="ECO:0000313" key="11">
    <source>
        <dbReference type="EMBL" id="KAK3311450.1"/>
    </source>
</evidence>
<protein>
    <recommendedName>
        <fullName evidence="2">Anaphase-promoting complex subunit 5</fullName>
    </recommendedName>
    <alternativeName>
        <fullName evidence="7">Cyclosome subunit 5</fullName>
    </alternativeName>
</protein>
<comment type="function">
    <text evidence="8">Component of the anaphase promoting complex/cyclosome (APC/C), a cell cycle-regulated E3 ubiquitin ligase that controls progression through mitosis and the G1 phase of the cell cycle. The APC/C complex acts by mediating ubiquitination and subsequent degradation of target proteins: it mainly mediates the formation of 'Lys-11'-linked polyubiquitin chains and, to a lower extent, the formation of 'Lys-48'- and 'Lys-63'-linked polyubiquitin chains. The APC/C complex catalyzes assembly of branched 'Lys-11'-/'Lys-48'-linked branched ubiquitin chains on target proteins.</text>
</comment>
<dbReference type="GeneID" id="87884178"/>
<reference evidence="11" key="1">
    <citation type="journal article" date="2023" name="Mol. Phylogenet. Evol.">
        <title>Genome-scale phylogeny and comparative genomics of the fungal order Sordariales.</title>
        <authorList>
            <person name="Hensen N."/>
            <person name="Bonometti L."/>
            <person name="Westerberg I."/>
            <person name="Brannstrom I.O."/>
            <person name="Guillou S."/>
            <person name="Cros-Aarteil S."/>
            <person name="Calhoun S."/>
            <person name="Haridas S."/>
            <person name="Kuo A."/>
            <person name="Mondo S."/>
            <person name="Pangilinan J."/>
            <person name="Riley R."/>
            <person name="LaButti K."/>
            <person name="Andreopoulos B."/>
            <person name="Lipzen A."/>
            <person name="Chen C."/>
            <person name="Yan M."/>
            <person name="Daum C."/>
            <person name="Ng V."/>
            <person name="Clum A."/>
            <person name="Steindorff A."/>
            <person name="Ohm R.A."/>
            <person name="Martin F."/>
            <person name="Silar P."/>
            <person name="Natvig D.O."/>
            <person name="Lalanne C."/>
            <person name="Gautier V."/>
            <person name="Ament-Velasquez S.L."/>
            <person name="Kruys A."/>
            <person name="Hutchinson M.I."/>
            <person name="Powell A.J."/>
            <person name="Barry K."/>
            <person name="Miller A.N."/>
            <person name="Grigoriev I.V."/>
            <person name="Debuchy R."/>
            <person name="Gladieux P."/>
            <person name="Hiltunen Thoren M."/>
            <person name="Johannesson H."/>
        </authorList>
    </citation>
    <scope>NUCLEOTIDE SEQUENCE</scope>
    <source>
        <strain evidence="11">CBS 333.67</strain>
    </source>
</reference>
<keyword evidence="5" id="KW-0833">Ubl conjugation pathway</keyword>
<evidence type="ECO:0000256" key="2">
    <source>
        <dbReference type="ARBA" id="ARBA00016066"/>
    </source>
</evidence>
<dbReference type="InterPro" id="IPR011990">
    <property type="entry name" value="TPR-like_helical_dom_sf"/>
</dbReference>
<keyword evidence="9" id="KW-0732">Signal</keyword>
<dbReference type="GO" id="GO:0070979">
    <property type="term" value="P:protein K11-linked ubiquitination"/>
    <property type="evidence" value="ECO:0007669"/>
    <property type="project" value="TreeGrafter"/>
</dbReference>
<evidence type="ECO:0000256" key="5">
    <source>
        <dbReference type="ARBA" id="ARBA00022786"/>
    </source>
</evidence>
<dbReference type="GO" id="GO:0045842">
    <property type="term" value="P:positive regulation of mitotic metaphase/anaphase transition"/>
    <property type="evidence" value="ECO:0007669"/>
    <property type="project" value="TreeGrafter"/>
</dbReference>
<comment type="similarity">
    <text evidence="1">Belongs to the APC5 family.</text>
</comment>
<organism evidence="11 12">
    <name type="scientific">Chaetomium strumarium</name>
    <dbReference type="NCBI Taxonomy" id="1170767"/>
    <lineage>
        <taxon>Eukaryota</taxon>
        <taxon>Fungi</taxon>
        <taxon>Dikarya</taxon>
        <taxon>Ascomycota</taxon>
        <taxon>Pezizomycotina</taxon>
        <taxon>Sordariomycetes</taxon>
        <taxon>Sordariomycetidae</taxon>
        <taxon>Sordariales</taxon>
        <taxon>Chaetomiaceae</taxon>
        <taxon>Chaetomium</taxon>
    </lineage>
</organism>
<dbReference type="RefSeq" id="XP_062727230.1">
    <property type="nucleotide sequence ID" value="XM_062865349.1"/>
</dbReference>
<dbReference type="PANTHER" id="PTHR12830">
    <property type="entry name" value="ANAPHASE-PROMOTING COMPLEX SUBUNIT 5"/>
    <property type="match status" value="1"/>
</dbReference>
<accession>A0AAJ0M778</accession>
<keyword evidence="3" id="KW-0132">Cell division</keyword>
<keyword evidence="4" id="KW-0498">Mitosis</keyword>
<feature type="domain" description="Anaphase-promoting complex subunit 5" evidence="10">
    <location>
        <begin position="281"/>
        <end position="369"/>
    </location>
</feature>
<evidence type="ECO:0000256" key="7">
    <source>
        <dbReference type="ARBA" id="ARBA00031069"/>
    </source>
</evidence>
<gene>
    <name evidence="11" type="ORF">B0T15DRAFT_409300</name>
</gene>
<dbReference type="Proteomes" id="UP001273166">
    <property type="component" value="Unassembled WGS sequence"/>
</dbReference>
<reference evidence="11" key="2">
    <citation type="submission" date="2023-06" db="EMBL/GenBank/DDBJ databases">
        <authorList>
            <consortium name="Lawrence Berkeley National Laboratory"/>
            <person name="Mondo S.J."/>
            <person name="Hensen N."/>
            <person name="Bonometti L."/>
            <person name="Westerberg I."/>
            <person name="Brannstrom I.O."/>
            <person name="Guillou S."/>
            <person name="Cros-Aarteil S."/>
            <person name="Calhoun S."/>
            <person name="Haridas S."/>
            <person name="Kuo A."/>
            <person name="Pangilinan J."/>
            <person name="Riley R."/>
            <person name="Labutti K."/>
            <person name="Andreopoulos B."/>
            <person name="Lipzen A."/>
            <person name="Chen C."/>
            <person name="Yanf M."/>
            <person name="Daum C."/>
            <person name="Ng V."/>
            <person name="Clum A."/>
            <person name="Steindorff A."/>
            <person name="Ohm R."/>
            <person name="Martin F."/>
            <person name="Silar P."/>
            <person name="Natvig D."/>
            <person name="Lalanne C."/>
            <person name="Gautier V."/>
            <person name="Ament-Velasquez S.L."/>
            <person name="Kruys A."/>
            <person name="Hutchinson M.I."/>
            <person name="Powell A.J."/>
            <person name="Barry K."/>
            <person name="Miller A.N."/>
            <person name="Grigoriev I.V."/>
            <person name="Debuchy R."/>
            <person name="Gladieux P."/>
            <person name="Thoren M.H."/>
            <person name="Johannesson H."/>
        </authorList>
    </citation>
    <scope>NUCLEOTIDE SEQUENCE</scope>
    <source>
        <strain evidence="11">CBS 333.67</strain>
    </source>
</reference>
<dbReference type="AlphaFoldDB" id="A0AAJ0M778"/>
<evidence type="ECO:0000256" key="4">
    <source>
        <dbReference type="ARBA" id="ARBA00022776"/>
    </source>
</evidence>
<dbReference type="InterPro" id="IPR026000">
    <property type="entry name" value="Apc5_dom"/>
</dbReference>
<dbReference type="GO" id="GO:0005680">
    <property type="term" value="C:anaphase-promoting complex"/>
    <property type="evidence" value="ECO:0007669"/>
    <property type="project" value="InterPro"/>
</dbReference>
<keyword evidence="12" id="KW-1185">Reference proteome</keyword>
<keyword evidence="6" id="KW-0131">Cell cycle</keyword>
<dbReference type="Gene3D" id="1.25.40.10">
    <property type="entry name" value="Tetratricopeptide repeat domain"/>
    <property type="match status" value="1"/>
</dbReference>
<sequence length="783" mass="88204">MSRYLAPTKIGLLALIELYAEGAVPNDAAISVLNFITSQLLDSSLASPSQNPAERWKKAETTIKLTVSVNHFEELLGSFATADGLPGRRLWDRFLEKLWGIDSLHALHDFFHQIPNLLARTKAELRELAERGERPPSGVLFSRNSPFGLFIRRSHLEFSKLQFDQVAELWRMFVRYRQPTAGYWRRRNPHYSRYSFDSVLLEDQHEWRGHTDDVAVAAYGNMLLMGDEDVPVSVSTDDIESLLETQIEQIQKYGTRVPPDIRDQFEKLLKSSRTIPSMARYLSFSDSWRSGDFPGTFDDLHRYFDYTLQSRDRLFYQYALLNLGIVQSDFGCHKEAVATMLEAITTAKENRDTTCLNFALNWFAHFARSHPKLIREVGDSSMLGSGKESLVFLRAKAKETGLWILWISALLSEASLSLSSGESVSAAMESLVRSSRLIVGKNARTLIGPQLSLCAGLWDRLGLTVMSTMTCEVFHRCHARSSVLDDQLKLTCRVAGLLAGKGQYDEAFAKLEGIDTNALRSVKANHYWHLYRGLLKLRRDLHHNNLESAEALLSQLLQHSPDDTDAEMLSTIDTLHIEALIRRQDFDAAFTKVESLLSGLRDTNTEVLKRIRLLLIKVHLFDCTGRPEKGFSLAMRAASMAWRSRLVTLLWQAIGALANILNCLGEFAGAERLLVALLPRCLETDEADIAGTLYSLLADARIGLVGEMKAHRGSAPERAKLIGKVHKALDSAFKCFSAVEDVNKQCEVMAKKATLYKVEGDYDRADSCTDTYLGLWQDELARR</sequence>
<name>A0AAJ0M778_9PEZI</name>
<evidence type="ECO:0000256" key="3">
    <source>
        <dbReference type="ARBA" id="ARBA00022618"/>
    </source>
</evidence>
<dbReference type="GO" id="GO:0051301">
    <property type="term" value="P:cell division"/>
    <property type="evidence" value="ECO:0007669"/>
    <property type="project" value="UniProtKB-KW"/>
</dbReference>
<dbReference type="EMBL" id="JAUDZG010000001">
    <property type="protein sequence ID" value="KAK3311450.1"/>
    <property type="molecule type" value="Genomic_DNA"/>
</dbReference>
<evidence type="ECO:0000256" key="1">
    <source>
        <dbReference type="ARBA" id="ARBA00007450"/>
    </source>
</evidence>
<dbReference type="PANTHER" id="PTHR12830:SF9">
    <property type="entry name" value="ANAPHASE-PROMOTING COMPLEX SUBUNIT 5"/>
    <property type="match status" value="1"/>
</dbReference>
<evidence type="ECO:0000256" key="9">
    <source>
        <dbReference type="SAM" id="SignalP"/>
    </source>
</evidence>
<evidence type="ECO:0000313" key="12">
    <source>
        <dbReference type="Proteomes" id="UP001273166"/>
    </source>
</evidence>